<protein>
    <recommendedName>
        <fullName evidence="3">Fatty acid-binding protein DegV</fullName>
    </recommendedName>
</protein>
<comment type="caution">
    <text evidence="1">The sequence shown here is derived from an EMBL/GenBank/DDBJ whole genome shotgun (WGS) entry which is preliminary data.</text>
</comment>
<proteinExistence type="predicted"/>
<dbReference type="Proteomes" id="UP000437736">
    <property type="component" value="Unassembled WGS sequence"/>
</dbReference>
<dbReference type="InterPro" id="IPR043168">
    <property type="entry name" value="DegV_C"/>
</dbReference>
<evidence type="ECO:0008006" key="3">
    <source>
        <dbReference type="Google" id="ProtNLM"/>
    </source>
</evidence>
<sequence>AAWAKAPAGERLHLAVMHALDRPGADALLAELRGRVEPATSFVGSFSPVMVAHTGPGLLGLAWWWETERDRAGAGG</sequence>
<reference evidence="1 2" key="1">
    <citation type="submission" date="2019-11" db="EMBL/GenBank/DDBJ databases">
        <title>Acidiferrimicrobium australis gen. nov., sp. nov., an acidophilic and obligately heterotrophic, member of the Actinobacteria that catalyses dissimilatory oxido- reduction of iron isolated from metal-rich acidic water in Chile.</title>
        <authorList>
            <person name="Gonzalez D."/>
            <person name="Huber K."/>
            <person name="Hedrich S."/>
            <person name="Rojas-Villalobos C."/>
            <person name="Quatrini R."/>
            <person name="Dinamarca M.A."/>
            <person name="Schwarz A."/>
            <person name="Canales C."/>
            <person name="Nancucheo I."/>
        </authorList>
    </citation>
    <scope>NUCLEOTIDE SEQUENCE [LARGE SCALE GENOMIC DNA]</scope>
    <source>
        <strain evidence="1 2">USS-CCA1</strain>
    </source>
</reference>
<organism evidence="1 2">
    <name type="scientific">Acidiferrimicrobium australe</name>
    <dbReference type="NCBI Taxonomy" id="2664430"/>
    <lineage>
        <taxon>Bacteria</taxon>
        <taxon>Bacillati</taxon>
        <taxon>Actinomycetota</taxon>
        <taxon>Acidimicrobiia</taxon>
        <taxon>Acidimicrobiales</taxon>
        <taxon>Acidimicrobiaceae</taxon>
        <taxon>Acidiferrimicrobium</taxon>
    </lineage>
</organism>
<dbReference type="InterPro" id="IPR003797">
    <property type="entry name" value="DegV"/>
</dbReference>
<accession>A0ABW9QX17</accession>
<evidence type="ECO:0000313" key="1">
    <source>
        <dbReference type="EMBL" id="MST34219.1"/>
    </source>
</evidence>
<dbReference type="EMBL" id="WJHE01000901">
    <property type="protein sequence ID" value="MST34219.1"/>
    <property type="molecule type" value="Genomic_DNA"/>
</dbReference>
<name>A0ABW9QX17_9ACTN</name>
<dbReference type="Pfam" id="PF02645">
    <property type="entry name" value="DegV"/>
    <property type="match status" value="1"/>
</dbReference>
<feature type="non-terminal residue" evidence="1">
    <location>
        <position position="1"/>
    </location>
</feature>
<keyword evidence="2" id="KW-1185">Reference proteome</keyword>
<evidence type="ECO:0000313" key="2">
    <source>
        <dbReference type="Proteomes" id="UP000437736"/>
    </source>
</evidence>
<dbReference type="SUPFAM" id="SSF82549">
    <property type="entry name" value="DAK1/DegV-like"/>
    <property type="match status" value="1"/>
</dbReference>
<gene>
    <name evidence="1" type="ORF">GHK86_16005</name>
</gene>
<dbReference type="Gene3D" id="3.30.1180.10">
    <property type="match status" value="1"/>
</dbReference>
<dbReference type="PROSITE" id="PS51482">
    <property type="entry name" value="DEGV"/>
    <property type="match status" value="1"/>
</dbReference>